<dbReference type="NCBIfam" id="NF008562">
    <property type="entry name" value="PRK11508.1"/>
    <property type="match status" value="1"/>
</dbReference>
<evidence type="ECO:0000256" key="5">
    <source>
        <dbReference type="ARBA" id="ARBA00022679"/>
    </source>
</evidence>
<evidence type="ECO:0000256" key="9">
    <source>
        <dbReference type="SAM" id="Phobius"/>
    </source>
</evidence>
<dbReference type="NCBIfam" id="TIGR03342">
    <property type="entry name" value="dsrC_tusE_dsvC"/>
    <property type="match status" value="1"/>
</dbReference>
<dbReference type="InterPro" id="IPR007453">
    <property type="entry name" value="DsrC/TusE"/>
</dbReference>
<comment type="subcellular location">
    <subcellularLocation>
        <location evidence="1">Cytoplasm</location>
    </subcellularLocation>
</comment>
<dbReference type="PANTHER" id="PTHR37010:SF1">
    <property type="entry name" value="SULFURTRANSFERASE TUSE"/>
    <property type="match status" value="1"/>
</dbReference>
<evidence type="ECO:0000256" key="6">
    <source>
        <dbReference type="ARBA" id="ARBA00025277"/>
    </source>
</evidence>
<dbReference type="EMBL" id="FM162591">
    <property type="protein sequence ID" value="CAQ84821.1"/>
    <property type="molecule type" value="Genomic_DNA"/>
</dbReference>
<comment type="subunit">
    <text evidence="7">Interacts with the TusBCD complex. Interacts with MnmA.</text>
</comment>
<dbReference type="AlphaFoldDB" id="C7BPN9"/>
<comment type="function">
    <text evidence="6">Part of a sulfur-relay system required for 2-thiolation of 5-methylaminomethyl-2-thiouridine (mnm(5)s(2)U) at tRNA wobble positions. Could accept sulfur from TusD.</text>
</comment>
<keyword evidence="9" id="KW-0472">Membrane</keyword>
<dbReference type="STRING" id="291112.PAU_02731"/>
<dbReference type="InterPro" id="IPR043163">
    <property type="entry name" value="DsrC-like_N"/>
</dbReference>
<evidence type="ECO:0000256" key="7">
    <source>
        <dbReference type="ARBA" id="ARBA00025918"/>
    </source>
</evidence>
<dbReference type="GO" id="GO:0005737">
    <property type="term" value="C:cytoplasm"/>
    <property type="evidence" value="ECO:0007669"/>
    <property type="project" value="UniProtKB-SubCell"/>
</dbReference>
<dbReference type="Proteomes" id="UP000002747">
    <property type="component" value="Chromosome"/>
</dbReference>
<keyword evidence="9" id="KW-1133">Transmembrane helix</keyword>
<dbReference type="GO" id="GO:0016491">
    <property type="term" value="F:oxidoreductase activity"/>
    <property type="evidence" value="ECO:0007669"/>
    <property type="project" value="UniProtKB-KW"/>
</dbReference>
<organism evidence="10 11">
    <name type="scientific">Photorhabdus asymbiotica subsp. asymbiotica (strain ATCC 43949 / 3105-77)</name>
    <name type="common">Xenorhabdus luminescens (strain 2)</name>
    <dbReference type="NCBI Taxonomy" id="553480"/>
    <lineage>
        <taxon>Bacteria</taxon>
        <taxon>Pseudomonadati</taxon>
        <taxon>Pseudomonadota</taxon>
        <taxon>Gammaproteobacteria</taxon>
        <taxon>Enterobacterales</taxon>
        <taxon>Morganellaceae</taxon>
        <taxon>Photorhabdus</taxon>
    </lineage>
</organism>
<protein>
    <recommendedName>
        <fullName evidence="3">Sulfurtransferase TusE</fullName>
    </recommendedName>
    <alternativeName>
        <fullName evidence="8">tRNA 2-thiouridine synthesizing protein E</fullName>
    </alternativeName>
</protein>
<dbReference type="GO" id="GO:0097163">
    <property type="term" value="F:sulfur carrier activity"/>
    <property type="evidence" value="ECO:0007669"/>
    <property type="project" value="TreeGrafter"/>
</dbReference>
<evidence type="ECO:0000256" key="3">
    <source>
        <dbReference type="ARBA" id="ARBA00018661"/>
    </source>
</evidence>
<keyword evidence="9" id="KW-0812">Transmembrane</keyword>
<evidence type="ECO:0000313" key="10">
    <source>
        <dbReference type="EMBL" id="CAQ84821.1"/>
    </source>
</evidence>
<gene>
    <name evidence="10" type="primary">tusE</name>
    <name evidence="10" type="synonym">yccK</name>
    <name evidence="10" type="ordered locus">PAU_02731</name>
</gene>
<evidence type="ECO:0000256" key="2">
    <source>
        <dbReference type="ARBA" id="ARBA00005718"/>
    </source>
</evidence>
<dbReference type="FunFam" id="1.10.10.370:FF:000001">
    <property type="entry name" value="Sulfurtransferase"/>
    <property type="match status" value="1"/>
</dbReference>
<dbReference type="PANTHER" id="PTHR37010">
    <property type="entry name" value="SULFURTRANSFERASE TUSE"/>
    <property type="match status" value="1"/>
</dbReference>
<dbReference type="SUPFAM" id="SSF69721">
    <property type="entry name" value="DsrC, the gamma subunit of dissimilatory sulfite reductase"/>
    <property type="match status" value="1"/>
</dbReference>
<comment type="similarity">
    <text evidence="2">Belongs to the DsrC/TusE family.</text>
</comment>
<accession>C7BPN9</accession>
<evidence type="ECO:0000256" key="8">
    <source>
        <dbReference type="ARBA" id="ARBA00029837"/>
    </source>
</evidence>
<reference evidence="10 11" key="1">
    <citation type="journal article" date="2009" name="BMC Genomics">
        <title>Comparative genomics of the emerging human pathogen Photorhabdus asymbiotica with the insect pathogen Photorhabdus luminescens.</title>
        <authorList>
            <person name="Wilkinson P."/>
            <person name="Waterfield N.R."/>
            <person name="Crossman L."/>
            <person name="Corton C."/>
            <person name="Sanchez-Contreras M."/>
            <person name="Vlisidou I."/>
            <person name="Barron A."/>
            <person name="Bignell A."/>
            <person name="Clark L."/>
            <person name="Ormond D."/>
            <person name="Mayho M."/>
            <person name="Bason N."/>
            <person name="Smith F."/>
            <person name="Simmonds M."/>
            <person name="Churcher C."/>
            <person name="Harris D."/>
            <person name="Thompson N.R."/>
            <person name="Quail M."/>
            <person name="Parkhill J."/>
            <person name="ffrench-Constant R.H."/>
        </authorList>
    </citation>
    <scope>NUCLEOTIDE SEQUENCE [LARGE SCALE GENOMIC DNA]</scope>
    <source>
        <strain evidence="11">ATCC 43949 / 3105-77</strain>
    </source>
</reference>
<dbReference type="Pfam" id="PF04358">
    <property type="entry name" value="DsrC"/>
    <property type="match status" value="1"/>
</dbReference>
<name>C7BPN9_PHOAA</name>
<dbReference type="eggNOG" id="COG2920">
    <property type="taxonomic scope" value="Bacteria"/>
</dbReference>
<dbReference type="KEGG" id="pay:PAU_02731"/>
<keyword evidence="5 10" id="KW-0808">Transferase</keyword>
<evidence type="ECO:0000256" key="4">
    <source>
        <dbReference type="ARBA" id="ARBA00022490"/>
    </source>
</evidence>
<evidence type="ECO:0000313" key="11">
    <source>
        <dbReference type="Proteomes" id="UP000002747"/>
    </source>
</evidence>
<sequence>MHYKQHQGRCKDSSCSIAVILPFFTIVSLFYPHRHIPSLGIKVIFAKLLPSFFDGEGIMLVFEGREIETDAQGYLKNSCDWQEAIALLLAEQEEIVLTEQHWEVINFVRGFYEEFNTSPAIRMLVKAMAQKYGEEKGNSRYLYRLFPKGPAKQATKIAGLPKPVKCI</sequence>
<proteinExistence type="inferred from homology"/>
<feature type="transmembrane region" description="Helical" evidence="9">
    <location>
        <begin position="12"/>
        <end position="31"/>
    </location>
</feature>
<keyword evidence="4" id="KW-0963">Cytoplasm</keyword>
<dbReference type="GO" id="GO:0002143">
    <property type="term" value="P:tRNA wobble position uridine thiolation"/>
    <property type="evidence" value="ECO:0007669"/>
    <property type="project" value="TreeGrafter"/>
</dbReference>
<keyword evidence="10" id="KW-0560">Oxidoreductase</keyword>
<dbReference type="GO" id="GO:0016740">
    <property type="term" value="F:transferase activity"/>
    <property type="evidence" value="ECO:0007669"/>
    <property type="project" value="UniProtKB-KW"/>
</dbReference>
<evidence type="ECO:0000256" key="1">
    <source>
        <dbReference type="ARBA" id="ARBA00004496"/>
    </source>
</evidence>
<dbReference type="Gene3D" id="1.10.10.370">
    <property type="entry name" value="DsrC-like protein, C-terminal domain"/>
    <property type="match status" value="1"/>
</dbReference>
<dbReference type="Gene3D" id="3.30.1420.10">
    <property type="match status" value="1"/>
</dbReference>
<dbReference type="InterPro" id="IPR025526">
    <property type="entry name" value="DsrC-like_dom_sf"/>
</dbReference>
<dbReference type="InterPro" id="IPR042072">
    <property type="entry name" value="DsrC-like_C"/>
</dbReference>